<organism evidence="3 4">
    <name type="scientific">Thelonectria olida</name>
    <dbReference type="NCBI Taxonomy" id="1576542"/>
    <lineage>
        <taxon>Eukaryota</taxon>
        <taxon>Fungi</taxon>
        <taxon>Dikarya</taxon>
        <taxon>Ascomycota</taxon>
        <taxon>Pezizomycotina</taxon>
        <taxon>Sordariomycetes</taxon>
        <taxon>Hypocreomycetidae</taxon>
        <taxon>Hypocreales</taxon>
        <taxon>Nectriaceae</taxon>
        <taxon>Thelonectria</taxon>
    </lineage>
</organism>
<dbReference type="PANTHER" id="PTHR22946:SF13">
    <property type="entry name" value="ALPHA_BETA HYDROLASE PSOB"/>
    <property type="match status" value="1"/>
</dbReference>
<gene>
    <name evidence="3" type="ORF">B0T10DRAFT_418526</name>
</gene>
<dbReference type="Gene3D" id="1.20.1440.110">
    <property type="entry name" value="acylaminoacyl peptidase"/>
    <property type="match status" value="1"/>
</dbReference>
<dbReference type="GO" id="GO:0016787">
    <property type="term" value="F:hydrolase activity"/>
    <property type="evidence" value="ECO:0007669"/>
    <property type="project" value="UniProtKB-KW"/>
</dbReference>
<dbReference type="AlphaFoldDB" id="A0A9P9AHU3"/>
<dbReference type="InterPro" id="IPR010520">
    <property type="entry name" value="FrsA-like"/>
</dbReference>
<dbReference type="InterPro" id="IPR029058">
    <property type="entry name" value="AB_hydrolase_fold"/>
</dbReference>
<keyword evidence="2 3" id="KW-0378">Hydrolase</keyword>
<comment type="pathway">
    <text evidence="1">Mycotoxin biosynthesis.</text>
</comment>
<evidence type="ECO:0000256" key="2">
    <source>
        <dbReference type="ARBA" id="ARBA00022801"/>
    </source>
</evidence>
<dbReference type="OrthoDB" id="249703at2759"/>
<name>A0A9P9AHU3_9HYPO</name>
<accession>A0A9P9AHU3</accession>
<dbReference type="InterPro" id="IPR050261">
    <property type="entry name" value="FrsA_esterase"/>
</dbReference>
<keyword evidence="4" id="KW-1185">Reference proteome</keyword>
<proteinExistence type="predicted"/>
<dbReference type="SUPFAM" id="SSF53474">
    <property type="entry name" value="alpha/beta-Hydrolases"/>
    <property type="match status" value="1"/>
</dbReference>
<dbReference type="PANTHER" id="PTHR22946">
    <property type="entry name" value="DIENELACTONE HYDROLASE DOMAIN-CONTAINING PROTEIN-RELATED"/>
    <property type="match status" value="1"/>
</dbReference>
<dbReference type="Proteomes" id="UP000777438">
    <property type="component" value="Unassembled WGS sequence"/>
</dbReference>
<dbReference type="Pfam" id="PF06500">
    <property type="entry name" value="FrsA-like"/>
    <property type="match status" value="1"/>
</dbReference>
<protein>
    <submittedName>
        <fullName evidence="3">Alpha/Beta hydrolase protein</fullName>
    </submittedName>
</protein>
<sequence length="425" mass="47161">MFTFSTSFMFDFELTRILGSASSGGCDVGEFKSALGIIKKNDPESWYTAWKEQAERAQRIADEAAKSGYRELARNAYLRASNYFRATSYMCSNDDARVVPFTEQSIGCFKRATTLMDGEVVCAEIPYEEDISLPGYLFLPPQYARLPGKIPVVMYAAGADSTKEELYFLYGHTGPQLGYAVLCLEGPGQGLLLKKSNIPLRPDFEVVAGKVLDFLHSLSQARPTLELDLGRVAMAGAATGGYFALRAATDPRIKACVSIDPFFSLWELCLSRAPQAFFKLWDSGWVPDGTFDAFTDRHGRGNFQAGWEINLGKSSMGVEKPTTMFRRFKEFTLEPADGKTILDKITCPVFITGPGAGQDMYSSAEDSTFKIHRLLTNVPDNNKEVWIPTDVAEGGLTAKVGAWALLAQKTFEFLDKHFDIKRREL</sequence>
<comment type="caution">
    <text evidence="3">The sequence shown here is derived from an EMBL/GenBank/DDBJ whole genome shotgun (WGS) entry which is preliminary data.</text>
</comment>
<evidence type="ECO:0000256" key="1">
    <source>
        <dbReference type="ARBA" id="ARBA00004685"/>
    </source>
</evidence>
<dbReference type="Gene3D" id="3.40.50.1820">
    <property type="entry name" value="alpha/beta hydrolase"/>
    <property type="match status" value="1"/>
</dbReference>
<evidence type="ECO:0000313" key="3">
    <source>
        <dbReference type="EMBL" id="KAH6869504.1"/>
    </source>
</evidence>
<evidence type="ECO:0000313" key="4">
    <source>
        <dbReference type="Proteomes" id="UP000777438"/>
    </source>
</evidence>
<dbReference type="EMBL" id="JAGPYM010000071">
    <property type="protein sequence ID" value="KAH6869504.1"/>
    <property type="molecule type" value="Genomic_DNA"/>
</dbReference>
<reference evidence="3 4" key="1">
    <citation type="journal article" date="2021" name="Nat. Commun.">
        <title>Genetic determinants of endophytism in the Arabidopsis root mycobiome.</title>
        <authorList>
            <person name="Mesny F."/>
            <person name="Miyauchi S."/>
            <person name="Thiergart T."/>
            <person name="Pickel B."/>
            <person name="Atanasova L."/>
            <person name="Karlsson M."/>
            <person name="Huettel B."/>
            <person name="Barry K.W."/>
            <person name="Haridas S."/>
            <person name="Chen C."/>
            <person name="Bauer D."/>
            <person name="Andreopoulos W."/>
            <person name="Pangilinan J."/>
            <person name="LaButti K."/>
            <person name="Riley R."/>
            <person name="Lipzen A."/>
            <person name="Clum A."/>
            <person name="Drula E."/>
            <person name="Henrissat B."/>
            <person name="Kohler A."/>
            <person name="Grigoriev I.V."/>
            <person name="Martin F.M."/>
            <person name="Hacquard S."/>
        </authorList>
    </citation>
    <scope>NUCLEOTIDE SEQUENCE [LARGE SCALE GENOMIC DNA]</scope>
    <source>
        <strain evidence="3 4">MPI-CAGE-CH-0241</strain>
    </source>
</reference>